<protein>
    <submittedName>
        <fullName evidence="1">Uncharacterized protein</fullName>
    </submittedName>
</protein>
<keyword evidence="2" id="KW-1185">Reference proteome</keyword>
<name>A0ACC1N9N5_9HYPO</name>
<evidence type="ECO:0000313" key="2">
    <source>
        <dbReference type="Proteomes" id="UP001143910"/>
    </source>
</evidence>
<sequence length="723" mass="82348">MIAISWTAVFWTAVVLCLATCGLISVSGKKTWTPQDASDSRSQVAHLTNVTPERNKSNTEIDIVAIHGLDTKSPDTWTWKSRDHGSDVNWLADSGMLPSQIQNARIFTYDWPAQLFQNSRLAPVGVDEYATLLLDHIRCELLSNAGDLKTRPILFIASCLGGIILAKALIIAADNKREFSRIRQATRGIVFLATPFRGTSLKDVKQWARIALSFEASKQRKQVTTLIDLVKSETPDLDNLVRRFTSLYRDTDAAIELCSFYEGEKTSLPRKILPWLPEVLQNKQLLVDRSSASLDIIECPLLLQRPHSLMNKFQMPQCDHYQKVSKAIKRAASNILKGTLLQQADKLIRKENYAMKHLEIVRLSGELLSMSQCYINLAIIESWKEKGKEHGSTYVHEERVSEFSITNRLRVETPTKTSQLSLPALFSERNGNEPRRILIRGRAGIGKTTLCKKIIYEFYHQETELKISWGKLFDRILWVPLRSLKEKQMLGNTDLFFHTFFQRPDERRDLAAHLSHLLPSIKSRTLFLLDGLDEISSHFSHGSGAYRFIEQLLGQDNVIITSRPSVNLPRGAACLDLDIEVIGFYPNQVKEYIHHVFTDPKDGKRDMEAVRGVLGLINRHWLIQSLVRIPIQLDAICFTWSDWALTSTDPVPETMTSIYELIEERLWRKDIERLEITNKAGQFVNPDDVAAGYVKNFVLCPGQFLECLAFSGLHDDKIEFESR</sequence>
<reference evidence="1" key="1">
    <citation type="submission" date="2022-08" db="EMBL/GenBank/DDBJ databases">
        <title>Genome Sequence of Lecanicillium fungicola.</title>
        <authorList>
            <person name="Buettner E."/>
        </authorList>
    </citation>
    <scope>NUCLEOTIDE SEQUENCE</scope>
    <source>
        <strain evidence="1">Babe33</strain>
    </source>
</reference>
<dbReference type="Proteomes" id="UP001143910">
    <property type="component" value="Unassembled WGS sequence"/>
</dbReference>
<evidence type="ECO:0000313" key="1">
    <source>
        <dbReference type="EMBL" id="KAJ2975321.1"/>
    </source>
</evidence>
<accession>A0ACC1N9N5</accession>
<proteinExistence type="predicted"/>
<organism evidence="1 2">
    <name type="scientific">Zarea fungicola</name>
    <dbReference type="NCBI Taxonomy" id="93591"/>
    <lineage>
        <taxon>Eukaryota</taxon>
        <taxon>Fungi</taxon>
        <taxon>Dikarya</taxon>
        <taxon>Ascomycota</taxon>
        <taxon>Pezizomycotina</taxon>
        <taxon>Sordariomycetes</taxon>
        <taxon>Hypocreomycetidae</taxon>
        <taxon>Hypocreales</taxon>
        <taxon>Cordycipitaceae</taxon>
        <taxon>Zarea</taxon>
    </lineage>
</organism>
<gene>
    <name evidence="1" type="ORF">NQ176_g5583</name>
</gene>
<comment type="caution">
    <text evidence="1">The sequence shown here is derived from an EMBL/GenBank/DDBJ whole genome shotgun (WGS) entry which is preliminary data.</text>
</comment>
<dbReference type="EMBL" id="JANJQO010000722">
    <property type="protein sequence ID" value="KAJ2975321.1"/>
    <property type="molecule type" value="Genomic_DNA"/>
</dbReference>